<protein>
    <recommendedName>
        <fullName evidence="3">Transposase</fullName>
    </recommendedName>
</protein>
<dbReference type="EMBL" id="SAUZ01000015">
    <property type="protein sequence ID" value="RWR19480.1"/>
    <property type="molecule type" value="Genomic_DNA"/>
</dbReference>
<evidence type="ECO:0000313" key="2">
    <source>
        <dbReference type="Proteomes" id="UP000284476"/>
    </source>
</evidence>
<reference evidence="1 2" key="1">
    <citation type="submission" date="2019-01" db="EMBL/GenBank/DDBJ databases">
        <title>Sinorhodobacter populi sp. nov. isolated from the symptomatic bark tissue of Populus euramericana canker.</title>
        <authorList>
            <person name="Xu G."/>
        </authorList>
    </citation>
    <scope>NUCLEOTIDE SEQUENCE [LARGE SCALE GENOMIC DNA]</scope>
    <source>
        <strain evidence="1 2">SK2B-1</strain>
    </source>
</reference>
<evidence type="ECO:0000313" key="1">
    <source>
        <dbReference type="EMBL" id="RWR19480.1"/>
    </source>
</evidence>
<name>A0A443JGA2_9RHOB</name>
<comment type="caution">
    <text evidence="1">The sequence shown here is derived from an EMBL/GenBank/DDBJ whole genome shotgun (WGS) entry which is preliminary data.</text>
</comment>
<gene>
    <name evidence="1" type="ORF">D2T30_13190</name>
</gene>
<organism evidence="1 2">
    <name type="scientific">Paenirhodobacter populi</name>
    <dbReference type="NCBI Taxonomy" id="2306993"/>
    <lineage>
        <taxon>Bacteria</taxon>
        <taxon>Pseudomonadati</taxon>
        <taxon>Pseudomonadota</taxon>
        <taxon>Alphaproteobacteria</taxon>
        <taxon>Rhodobacterales</taxon>
        <taxon>Rhodobacter group</taxon>
        <taxon>Paenirhodobacter</taxon>
    </lineage>
</organism>
<dbReference type="Proteomes" id="UP000284476">
    <property type="component" value="Unassembled WGS sequence"/>
</dbReference>
<sequence length="73" mass="7887">MEDITIVGVDLAKSVFQVHAANAKGRAITRKRLPRTRLLAFMSAVPPCIVAMEACATSHTGRESCRRSVMTSA</sequence>
<dbReference type="RefSeq" id="WP_128187708.1">
    <property type="nucleotide sequence ID" value="NZ_JBHRSO010000063.1"/>
</dbReference>
<dbReference type="AlphaFoldDB" id="A0A443JGA2"/>
<reference evidence="1 2" key="2">
    <citation type="submission" date="2019-01" db="EMBL/GenBank/DDBJ databases">
        <authorList>
            <person name="Li Y."/>
        </authorList>
    </citation>
    <scope>NUCLEOTIDE SEQUENCE [LARGE SCALE GENOMIC DNA]</scope>
    <source>
        <strain evidence="1 2">SK2B-1</strain>
    </source>
</reference>
<proteinExistence type="predicted"/>
<evidence type="ECO:0008006" key="3">
    <source>
        <dbReference type="Google" id="ProtNLM"/>
    </source>
</evidence>
<accession>A0A443JGA2</accession>